<dbReference type="Proteomes" id="UP000509510">
    <property type="component" value="Chromosome III"/>
</dbReference>
<dbReference type="PROSITE" id="PS51517">
    <property type="entry name" value="NDT80"/>
    <property type="match status" value="1"/>
</dbReference>
<dbReference type="EMBL" id="CP055900">
    <property type="protein sequence ID" value="QKX58893.1"/>
    <property type="molecule type" value="Genomic_DNA"/>
</dbReference>
<dbReference type="InterPro" id="IPR037141">
    <property type="entry name" value="NDT80_DNA-bd_dom_sf"/>
</dbReference>
<evidence type="ECO:0000313" key="5">
    <source>
        <dbReference type="EMBL" id="QKX58893.1"/>
    </source>
</evidence>
<accession>A0A7H8R216</accession>
<evidence type="ECO:0000256" key="3">
    <source>
        <dbReference type="SAM" id="MobiDB-lite"/>
    </source>
</evidence>
<dbReference type="GO" id="GO:0045944">
    <property type="term" value="P:positive regulation of transcription by RNA polymerase II"/>
    <property type="evidence" value="ECO:0007669"/>
    <property type="project" value="TreeGrafter"/>
</dbReference>
<feature type="compositionally biased region" description="Basic and acidic residues" evidence="3">
    <location>
        <begin position="1"/>
        <end position="10"/>
    </location>
</feature>
<feature type="compositionally biased region" description="Low complexity" evidence="3">
    <location>
        <begin position="234"/>
        <end position="247"/>
    </location>
</feature>
<dbReference type="Pfam" id="PF05224">
    <property type="entry name" value="NDT80_PhoG"/>
    <property type="match status" value="1"/>
</dbReference>
<sequence>MFNTESHSHNLESGVATGISQPPPPSNDLVNLGILARPNVATEEHSDKRSGAKVSKKGQEINAQSYVLAAQGQPDGISQEINDTVPPLKGHVSSQGISLEIDGLSGIGAQFNDQAISQEIKDTALPFKGHASSRGIQLGTPALFLGNKRWRHPDVFSIQDHQNSAMSCGLKAKFTVSTTNKKKESIFTIGGFVMVEGCVVGLTTAHGIISLLKEFGSRSNSFNCSSEADDSTDGETTTSASASESSSPVATSGYTPSPHISLTKSEISFRPEYNSPGQSDTRILQEDKWLFLGAPKTLAYRAPASSDFALVDMEYMGNLTNMYYDPTTSSVHEISGHVSVDQVPRGEVLIISSSNDHPLRGYLLDDTASVILRGVVMRTRKIQLTMDHGQKPAHLSPPHLSDYHIGSGISGAWVVHQGKLCGCVFAAYTHGRYLHMLPIDDVFRNITQFSEASSVRVASAEDLATVNKSSREIYDPNRRSTWASGYESGAIPMGYNLAQKGEPQPPQPPTHHKFNYIRFQTATGFNGKRRAQQQYNLVVELYAEIIPVGSRESQWIKIAQRLSHPLVVRGQSPGHYKDGRPDLSASMNLDAEGGSYAGGTKVFSRGL</sequence>
<dbReference type="KEGG" id="trg:TRUGW13939_06021"/>
<dbReference type="InterPro" id="IPR024061">
    <property type="entry name" value="NDT80_DNA-bd_dom"/>
</dbReference>
<keyword evidence="1 2" id="KW-0238">DNA-binding</keyword>
<dbReference type="RefSeq" id="XP_035345071.1">
    <property type="nucleotide sequence ID" value="XM_035489178.1"/>
</dbReference>
<feature type="compositionally biased region" description="Polar residues" evidence="3">
    <location>
        <begin position="248"/>
        <end position="258"/>
    </location>
</feature>
<feature type="domain" description="NDT80" evidence="4">
    <location>
        <begin position="336"/>
        <end position="580"/>
    </location>
</feature>
<dbReference type="GO" id="GO:0003700">
    <property type="term" value="F:DNA-binding transcription factor activity"/>
    <property type="evidence" value="ECO:0007669"/>
    <property type="project" value="UniProtKB-UniRule"/>
</dbReference>
<evidence type="ECO:0000256" key="2">
    <source>
        <dbReference type="PROSITE-ProRule" id="PRU00850"/>
    </source>
</evidence>
<feature type="DNA-binding region" description="NDT80" evidence="2">
    <location>
        <begin position="336"/>
        <end position="580"/>
    </location>
</feature>
<proteinExistence type="predicted"/>
<evidence type="ECO:0000313" key="6">
    <source>
        <dbReference type="Proteomes" id="UP000509510"/>
    </source>
</evidence>
<feature type="region of interest" description="Disordered" evidence="3">
    <location>
        <begin position="223"/>
        <end position="258"/>
    </location>
</feature>
<dbReference type="GeneID" id="55993517"/>
<dbReference type="PANTHER" id="PTHR35144">
    <property type="entry name" value="MEIOSIS-SPECIFIC TRANSCRIPTION FACTOR NDT80"/>
    <property type="match status" value="1"/>
</dbReference>
<dbReference type="InterPro" id="IPR008967">
    <property type="entry name" value="p53-like_TF_DNA-bd_sf"/>
</dbReference>
<feature type="region of interest" description="Disordered" evidence="3">
    <location>
        <begin position="1"/>
        <end position="29"/>
    </location>
</feature>
<dbReference type="GO" id="GO:0051321">
    <property type="term" value="P:meiotic cell cycle"/>
    <property type="evidence" value="ECO:0007669"/>
    <property type="project" value="TreeGrafter"/>
</dbReference>
<name>A0A7H8R216_TALRU</name>
<organism evidence="5 6">
    <name type="scientific">Talaromyces rugulosus</name>
    <name type="common">Penicillium rugulosum</name>
    <dbReference type="NCBI Taxonomy" id="121627"/>
    <lineage>
        <taxon>Eukaryota</taxon>
        <taxon>Fungi</taxon>
        <taxon>Dikarya</taxon>
        <taxon>Ascomycota</taxon>
        <taxon>Pezizomycotina</taxon>
        <taxon>Eurotiomycetes</taxon>
        <taxon>Eurotiomycetidae</taxon>
        <taxon>Eurotiales</taxon>
        <taxon>Trichocomaceae</taxon>
        <taxon>Talaromyces</taxon>
        <taxon>Talaromyces sect. Islandici</taxon>
    </lineage>
</organism>
<dbReference type="Gene3D" id="2.60.40.1390">
    <property type="entry name" value="NDT80 DNA-binding domain"/>
    <property type="match status" value="1"/>
</dbReference>
<gene>
    <name evidence="5" type="ORF">TRUGW13939_06021</name>
</gene>
<dbReference type="SUPFAM" id="SSF49417">
    <property type="entry name" value="p53-like transcription factors"/>
    <property type="match status" value="1"/>
</dbReference>
<dbReference type="GO" id="GO:0003677">
    <property type="term" value="F:DNA binding"/>
    <property type="evidence" value="ECO:0007669"/>
    <property type="project" value="UniProtKB-KW"/>
</dbReference>
<reference evidence="6" key="1">
    <citation type="submission" date="2020-06" db="EMBL/GenBank/DDBJ databases">
        <title>A chromosome-scale genome assembly of Talaromyces rugulosus W13939.</title>
        <authorList>
            <person name="Wang B."/>
            <person name="Guo L."/>
            <person name="Ye K."/>
            <person name="Wang L."/>
        </authorList>
    </citation>
    <scope>NUCLEOTIDE SEQUENCE [LARGE SCALE GENOMIC DNA]</scope>
    <source>
        <strain evidence="6">W13939</strain>
    </source>
</reference>
<feature type="region of interest" description="Disordered" evidence="3">
    <location>
        <begin position="39"/>
        <end position="58"/>
    </location>
</feature>
<evidence type="ECO:0000259" key="4">
    <source>
        <dbReference type="PROSITE" id="PS51517"/>
    </source>
</evidence>
<dbReference type="OrthoDB" id="2288358at2759"/>
<dbReference type="PANTHER" id="PTHR35144:SF2">
    <property type="entry name" value="MEIOSIS-SPECIFIC TRANSCRIPTION FACTOR NDT80"/>
    <property type="match status" value="1"/>
</dbReference>
<dbReference type="InterPro" id="IPR052605">
    <property type="entry name" value="Fungal_trans_regulator"/>
</dbReference>
<protein>
    <recommendedName>
        <fullName evidence="4">NDT80 domain-containing protein</fullName>
    </recommendedName>
</protein>
<evidence type="ECO:0000256" key="1">
    <source>
        <dbReference type="ARBA" id="ARBA00023125"/>
    </source>
</evidence>
<dbReference type="GO" id="GO:0000228">
    <property type="term" value="C:nuclear chromosome"/>
    <property type="evidence" value="ECO:0007669"/>
    <property type="project" value="TreeGrafter"/>
</dbReference>
<keyword evidence="6" id="KW-1185">Reference proteome</keyword>
<dbReference type="AlphaFoldDB" id="A0A7H8R216"/>